<evidence type="ECO:0000256" key="5">
    <source>
        <dbReference type="ARBA" id="ARBA00022576"/>
    </source>
</evidence>
<organism evidence="9 10">
    <name type="scientific">Triplophysa rosa</name>
    <name type="common">Cave loach</name>
    <dbReference type="NCBI Taxonomy" id="992332"/>
    <lineage>
        <taxon>Eukaryota</taxon>
        <taxon>Metazoa</taxon>
        <taxon>Chordata</taxon>
        <taxon>Craniata</taxon>
        <taxon>Vertebrata</taxon>
        <taxon>Euteleostomi</taxon>
        <taxon>Actinopterygii</taxon>
        <taxon>Neopterygii</taxon>
        <taxon>Teleostei</taxon>
        <taxon>Ostariophysi</taxon>
        <taxon>Cypriniformes</taxon>
        <taxon>Nemacheilidae</taxon>
        <taxon>Triplophysa</taxon>
    </lineage>
</organism>
<comment type="similarity">
    <text evidence="2">Belongs to the class-I pyridoxal-phosphate-dependent aminotransferase family.</text>
</comment>
<dbReference type="GO" id="GO:0005829">
    <property type="term" value="C:cytosol"/>
    <property type="evidence" value="ECO:0007669"/>
    <property type="project" value="TreeGrafter"/>
</dbReference>
<sequence>MSARSVFGDAPFASSAKKFIEDFKRDTHPNKVNLAGREYLGEHGQTTWLPLIRKIMQQIATDPTLIPEYTPVLGIPEFSRRATELALGTDSPAILQSRVFGVQTVGCTGAVRLGAELLRTCFCSGSSWSGSVFLSSPCDESLADIFKATGFEDVRYYRYWDAESSGVCVDGMLHDLENAPDHSVVVLFASGHSPTGADLSQEEWKRVAEVTMKRQLFPFILIPAQGLCSGSLEQDAWAVRHFVSLGLEVLCAQSFSHNFGLYGERVGHLLCVLRQNLLAVQSQAERLVQTLWSCPSMDGARVVATVLSNPAHLAEWQDGLKAMAVRCMLIREWLRERLRLLASPGCWENIIKPGGLYCCIGLNAQQVEFLAQRKHIYLLPNGCLNVSAINSRNLDYVTESIHQALTSQL</sequence>
<evidence type="ECO:0000259" key="8">
    <source>
        <dbReference type="Pfam" id="PF00155"/>
    </source>
</evidence>
<feature type="domain" description="Aminotransferase class I/classII large" evidence="8">
    <location>
        <begin position="30"/>
        <end position="401"/>
    </location>
</feature>
<accession>A0A9W7TF20</accession>
<dbReference type="CDD" id="cd00609">
    <property type="entry name" value="AAT_like"/>
    <property type="match status" value="1"/>
</dbReference>
<name>A0A9W7TF20_TRIRA</name>
<evidence type="ECO:0000256" key="6">
    <source>
        <dbReference type="ARBA" id="ARBA00022679"/>
    </source>
</evidence>
<gene>
    <name evidence="9" type="ORF">IRJ41_008703</name>
</gene>
<dbReference type="InterPro" id="IPR000796">
    <property type="entry name" value="Asp_trans"/>
</dbReference>
<dbReference type="Proteomes" id="UP001059041">
    <property type="component" value="Linkage Group LG17"/>
</dbReference>
<comment type="subunit">
    <text evidence="3">Homodimer.</text>
</comment>
<evidence type="ECO:0000256" key="3">
    <source>
        <dbReference type="ARBA" id="ARBA00011738"/>
    </source>
</evidence>
<dbReference type="Gene3D" id="3.40.640.10">
    <property type="entry name" value="Type I PLP-dependent aspartate aminotransferase-like (Major domain)"/>
    <property type="match status" value="1"/>
</dbReference>
<protein>
    <recommendedName>
        <fullName evidence="4">aspartate transaminase</fullName>
        <ecNumber evidence="4">2.6.1.1</ecNumber>
    </recommendedName>
</protein>
<comment type="cofactor">
    <cofactor evidence="1">
        <name>pyridoxal 5'-phosphate</name>
        <dbReference type="ChEBI" id="CHEBI:597326"/>
    </cofactor>
</comment>
<proteinExistence type="inferred from homology"/>
<dbReference type="InterPro" id="IPR015424">
    <property type="entry name" value="PyrdxlP-dep_Trfase"/>
</dbReference>
<dbReference type="EC" id="2.6.1.1" evidence="4"/>
<dbReference type="Pfam" id="PF00155">
    <property type="entry name" value="Aminotran_1_2"/>
    <property type="match status" value="1"/>
</dbReference>
<dbReference type="SUPFAM" id="SSF53383">
    <property type="entry name" value="PLP-dependent transferases"/>
    <property type="match status" value="1"/>
</dbReference>
<dbReference type="EMBL" id="JAFHDT010000017">
    <property type="protein sequence ID" value="KAI7797458.1"/>
    <property type="molecule type" value="Genomic_DNA"/>
</dbReference>
<dbReference type="PRINTS" id="PR00799">
    <property type="entry name" value="TRANSAMINASE"/>
</dbReference>
<dbReference type="InterPro" id="IPR004839">
    <property type="entry name" value="Aminotransferase_I/II_large"/>
</dbReference>
<dbReference type="Gene3D" id="3.90.1150.10">
    <property type="entry name" value="Aspartate Aminotransferase, domain 1"/>
    <property type="match status" value="1"/>
</dbReference>
<dbReference type="OrthoDB" id="6752799at2759"/>
<evidence type="ECO:0000256" key="1">
    <source>
        <dbReference type="ARBA" id="ARBA00001933"/>
    </source>
</evidence>
<evidence type="ECO:0000313" key="10">
    <source>
        <dbReference type="Proteomes" id="UP001059041"/>
    </source>
</evidence>
<dbReference type="GO" id="GO:0030170">
    <property type="term" value="F:pyridoxal phosphate binding"/>
    <property type="evidence" value="ECO:0007669"/>
    <property type="project" value="InterPro"/>
</dbReference>
<comment type="caution">
    <text evidence="9">The sequence shown here is derived from an EMBL/GenBank/DDBJ whole genome shotgun (WGS) entry which is preliminary data.</text>
</comment>
<dbReference type="InterPro" id="IPR015421">
    <property type="entry name" value="PyrdxlP-dep_Trfase_major"/>
</dbReference>
<evidence type="ECO:0000313" key="9">
    <source>
        <dbReference type="EMBL" id="KAI7797458.1"/>
    </source>
</evidence>
<dbReference type="AlphaFoldDB" id="A0A9W7TF20"/>
<dbReference type="GO" id="GO:0004069">
    <property type="term" value="F:L-aspartate:2-oxoglutarate aminotransferase activity"/>
    <property type="evidence" value="ECO:0007669"/>
    <property type="project" value="UniProtKB-EC"/>
</dbReference>
<evidence type="ECO:0000256" key="7">
    <source>
        <dbReference type="ARBA" id="ARBA00022898"/>
    </source>
</evidence>
<keyword evidence="7" id="KW-0663">Pyridoxal phosphate</keyword>
<evidence type="ECO:0000256" key="2">
    <source>
        <dbReference type="ARBA" id="ARBA00007441"/>
    </source>
</evidence>
<reference evidence="9" key="1">
    <citation type="submission" date="2021-02" db="EMBL/GenBank/DDBJ databases">
        <title>Comparative genomics reveals that relaxation of natural selection precedes convergent phenotypic evolution of cavefish.</title>
        <authorList>
            <person name="Peng Z."/>
        </authorList>
    </citation>
    <scope>NUCLEOTIDE SEQUENCE</scope>
    <source>
        <tissue evidence="9">Muscle</tissue>
    </source>
</reference>
<keyword evidence="10" id="KW-1185">Reference proteome</keyword>
<keyword evidence="5 9" id="KW-0032">Aminotransferase</keyword>
<evidence type="ECO:0000256" key="4">
    <source>
        <dbReference type="ARBA" id="ARBA00012753"/>
    </source>
</evidence>
<dbReference type="PANTHER" id="PTHR11879:SF36">
    <property type="entry name" value="ASPARTATE AMINOTRANSFERASE, CYTOPLASMIC 2"/>
    <property type="match status" value="1"/>
</dbReference>
<dbReference type="InterPro" id="IPR015422">
    <property type="entry name" value="PyrdxlP-dep_Trfase_small"/>
</dbReference>
<dbReference type="GO" id="GO:0006532">
    <property type="term" value="P:aspartate biosynthetic process"/>
    <property type="evidence" value="ECO:0007669"/>
    <property type="project" value="TreeGrafter"/>
</dbReference>
<dbReference type="PANTHER" id="PTHR11879">
    <property type="entry name" value="ASPARTATE AMINOTRANSFERASE"/>
    <property type="match status" value="1"/>
</dbReference>
<keyword evidence="6" id="KW-0808">Transferase</keyword>